<evidence type="ECO:0000256" key="3">
    <source>
        <dbReference type="ARBA" id="ARBA00022737"/>
    </source>
</evidence>
<dbReference type="PANTHER" id="PTHR24369">
    <property type="entry name" value="ANTIGEN BSP, PUTATIVE-RELATED"/>
    <property type="match status" value="1"/>
</dbReference>
<dbReference type="InterPro" id="IPR000483">
    <property type="entry name" value="Cys-rich_flank_reg_C"/>
</dbReference>
<evidence type="ECO:0000313" key="7">
    <source>
        <dbReference type="Proteomes" id="UP000005408"/>
    </source>
</evidence>
<dbReference type="SMART" id="SM00082">
    <property type="entry name" value="LRRCT"/>
    <property type="match status" value="1"/>
</dbReference>
<dbReference type="PANTHER" id="PTHR24369:SF210">
    <property type="entry name" value="CHAOPTIN-RELATED"/>
    <property type="match status" value="1"/>
</dbReference>
<keyword evidence="3" id="KW-0677">Repeat</keyword>
<dbReference type="PROSITE" id="PS51450">
    <property type="entry name" value="LRR"/>
    <property type="match status" value="2"/>
</dbReference>
<dbReference type="Gene3D" id="3.80.10.10">
    <property type="entry name" value="Ribonuclease Inhibitor"/>
    <property type="match status" value="3"/>
</dbReference>
<keyword evidence="1" id="KW-0433">Leucine-rich repeat</keyword>
<dbReference type="InterPro" id="IPR032675">
    <property type="entry name" value="LRR_dom_sf"/>
</dbReference>
<evidence type="ECO:0000259" key="5">
    <source>
        <dbReference type="SMART" id="SM00082"/>
    </source>
</evidence>
<feature type="transmembrane region" description="Helical" evidence="4">
    <location>
        <begin position="363"/>
        <end position="387"/>
    </location>
</feature>
<dbReference type="AlphaFoldDB" id="A0A8W8L3K2"/>
<keyword evidence="7" id="KW-1185">Reference proteome</keyword>
<reference evidence="6" key="1">
    <citation type="submission" date="2022-08" db="UniProtKB">
        <authorList>
            <consortium name="EnsemblMetazoa"/>
        </authorList>
    </citation>
    <scope>IDENTIFICATION</scope>
    <source>
        <strain evidence="6">05x7-T-G4-1.051#20</strain>
    </source>
</reference>
<evidence type="ECO:0000256" key="4">
    <source>
        <dbReference type="SAM" id="Phobius"/>
    </source>
</evidence>
<dbReference type="Pfam" id="PF13855">
    <property type="entry name" value="LRR_8"/>
    <property type="match status" value="2"/>
</dbReference>
<keyword evidence="4" id="KW-0812">Transmembrane</keyword>
<dbReference type="SUPFAM" id="SSF52058">
    <property type="entry name" value="L domain-like"/>
    <property type="match status" value="1"/>
</dbReference>
<feature type="domain" description="LRRCT" evidence="5">
    <location>
        <begin position="309"/>
        <end position="359"/>
    </location>
</feature>
<dbReference type="InterPro" id="IPR001611">
    <property type="entry name" value="Leu-rich_rpt"/>
</dbReference>
<name>A0A8W8L3K2_MAGGI</name>
<keyword evidence="4" id="KW-1133">Transmembrane helix</keyword>
<proteinExistence type="predicted"/>
<sequence length="434" mass="49961">MQATNPSLSPGFFHVVTETIQQRSFIPMKSSSFRGVQVRKWFVFLACVDIVWTLHGCQKSDLRPEVFNCSFSNLTSYPSNVPADVTILDVSHNALENIGILNTTFITHLNLSNNIIQNIQHNAFTDMKNLVKLDLSFNLLKGSKLIIQRYRFELSEFHSLKWLSFRGNPLGFVSRMTFTQFGYLKLEELDLSYCGITTLEEMALSNLVRLKKLHLQYNNIENLSGESFNTLGELEELHLDHNKIRTLGQLTFMSLQTLYLNFNNIDRLKGDTLTHLVKLRNLELDHNKLRYFSPNSFPDDLQSVSLNGNPWRCDCNMKWVLVNTKWKQFFQNSSLICTFPSRYRGRNILSLEADDLICLTSPLGILTIVLLILTIMVLMALGTTIVYKKRHCFPCLKDPDGHYVAVYTTDDYQDEPRVSISDEKTLVKEVEIYA</sequence>
<evidence type="ECO:0000256" key="1">
    <source>
        <dbReference type="ARBA" id="ARBA00022614"/>
    </source>
</evidence>
<dbReference type="GO" id="GO:0005886">
    <property type="term" value="C:plasma membrane"/>
    <property type="evidence" value="ECO:0007669"/>
    <property type="project" value="TreeGrafter"/>
</dbReference>
<accession>A0A8W8L3K2</accession>
<evidence type="ECO:0000313" key="6">
    <source>
        <dbReference type="EnsemblMetazoa" id="G25735.1:cds"/>
    </source>
</evidence>
<dbReference type="EnsemblMetazoa" id="G25735.1">
    <property type="protein sequence ID" value="G25735.1:cds"/>
    <property type="gene ID" value="G25735"/>
</dbReference>
<protein>
    <recommendedName>
        <fullName evidence="5">LRRCT domain-containing protein</fullName>
    </recommendedName>
</protein>
<dbReference type="SMART" id="SM00369">
    <property type="entry name" value="LRR_TYP"/>
    <property type="match status" value="7"/>
</dbReference>
<keyword evidence="4" id="KW-0472">Membrane</keyword>
<dbReference type="Proteomes" id="UP000005408">
    <property type="component" value="Unassembled WGS sequence"/>
</dbReference>
<keyword evidence="2" id="KW-0732">Signal</keyword>
<dbReference type="InterPro" id="IPR003591">
    <property type="entry name" value="Leu-rich_rpt_typical-subtyp"/>
</dbReference>
<dbReference type="InterPro" id="IPR050541">
    <property type="entry name" value="LRR_TM_domain-containing"/>
</dbReference>
<evidence type="ECO:0000256" key="2">
    <source>
        <dbReference type="ARBA" id="ARBA00022729"/>
    </source>
</evidence>
<dbReference type="SMART" id="SM00365">
    <property type="entry name" value="LRR_SD22"/>
    <property type="match status" value="6"/>
</dbReference>
<organism evidence="6 7">
    <name type="scientific">Magallana gigas</name>
    <name type="common">Pacific oyster</name>
    <name type="synonym">Crassostrea gigas</name>
    <dbReference type="NCBI Taxonomy" id="29159"/>
    <lineage>
        <taxon>Eukaryota</taxon>
        <taxon>Metazoa</taxon>
        <taxon>Spiralia</taxon>
        <taxon>Lophotrochozoa</taxon>
        <taxon>Mollusca</taxon>
        <taxon>Bivalvia</taxon>
        <taxon>Autobranchia</taxon>
        <taxon>Pteriomorphia</taxon>
        <taxon>Ostreida</taxon>
        <taxon>Ostreoidea</taxon>
        <taxon>Ostreidae</taxon>
        <taxon>Magallana</taxon>
    </lineage>
</organism>